<dbReference type="SUPFAM" id="SSF52540">
    <property type="entry name" value="P-loop containing nucleoside triphosphate hydrolases"/>
    <property type="match status" value="1"/>
</dbReference>
<accession>A0A0N7LZG9</accession>
<evidence type="ECO:0000313" key="1">
    <source>
        <dbReference type="EMBL" id="CUH77633.1"/>
    </source>
</evidence>
<reference evidence="1 2" key="1">
    <citation type="submission" date="2015-09" db="EMBL/GenBank/DDBJ databases">
        <authorList>
            <consortium name="Swine Surveillance"/>
        </authorList>
    </citation>
    <scope>NUCLEOTIDE SEQUENCE [LARGE SCALE GENOMIC DNA]</scope>
    <source>
        <strain evidence="1 2">CECT 7648</strain>
    </source>
</reference>
<name>A0A0N7LZG9_9RHOB</name>
<evidence type="ECO:0000313" key="2">
    <source>
        <dbReference type="Proteomes" id="UP000054935"/>
    </source>
</evidence>
<dbReference type="RefSeq" id="WP_058247060.1">
    <property type="nucleotide sequence ID" value="NZ_CYSE01000002.1"/>
</dbReference>
<organism evidence="1 2">
    <name type="scientific">Tropicibacter naphthalenivorans</name>
    <dbReference type="NCBI Taxonomy" id="441103"/>
    <lineage>
        <taxon>Bacteria</taxon>
        <taxon>Pseudomonadati</taxon>
        <taxon>Pseudomonadota</taxon>
        <taxon>Alphaproteobacteria</taxon>
        <taxon>Rhodobacterales</taxon>
        <taxon>Roseobacteraceae</taxon>
        <taxon>Tropicibacter</taxon>
    </lineage>
</organism>
<dbReference type="EMBL" id="CYSE01000002">
    <property type="protein sequence ID" value="CUH77633.1"/>
    <property type="molecule type" value="Genomic_DNA"/>
</dbReference>
<dbReference type="Proteomes" id="UP000054935">
    <property type="component" value="Unassembled WGS sequence"/>
</dbReference>
<dbReference type="OrthoDB" id="7904151at2"/>
<evidence type="ECO:0008006" key="3">
    <source>
        <dbReference type="Google" id="ProtNLM"/>
    </source>
</evidence>
<gene>
    <name evidence="1" type="ORF">TRN7648_01577</name>
</gene>
<protein>
    <recommendedName>
        <fullName evidence="3">Sulfotransferase domain protein</fullName>
    </recommendedName>
</protein>
<keyword evidence="2" id="KW-1185">Reference proteome</keyword>
<dbReference type="InterPro" id="IPR027417">
    <property type="entry name" value="P-loop_NTPase"/>
</dbReference>
<dbReference type="AlphaFoldDB" id="A0A0N7LZG9"/>
<sequence length="249" mass="27912">MIGQDFRETGWQIAPNGVIPTQFQVFGERSSGTNYVKRILGRNTVMQPIEDLGWKHGFPQMTAIPAHVAVVCVVRDARDWSLSMHAKPWHCPPQMQVLEFAEFIRAPWATIADRKRYFPQVQALGGLGLPLQLDRDPLTGVPFANLYALRRAKLAALLSFYNRGCTVVFCRMENVIAAPQRFVTEVQAELGLASPEQDFRPIHKRLGSRFLPSVTPRPATPKAMPDADLDFMTTQLDSAQEALLGYGYT</sequence>
<proteinExistence type="predicted"/>